<name>A0A0C3NU90_PISTI</name>
<proteinExistence type="predicted"/>
<evidence type="ECO:0000256" key="6">
    <source>
        <dbReference type="SAM" id="Phobius"/>
    </source>
</evidence>
<dbReference type="AlphaFoldDB" id="A0A0C3NU90"/>
<protein>
    <recommendedName>
        <fullName evidence="7">TECPR1-like DysF domain-containing protein</fullName>
    </recommendedName>
</protein>
<dbReference type="GO" id="GO:0005778">
    <property type="term" value="C:peroxisomal membrane"/>
    <property type="evidence" value="ECO:0007669"/>
    <property type="project" value="UniProtKB-ARBA"/>
</dbReference>
<keyword evidence="2 6" id="KW-0812">Transmembrane</keyword>
<feature type="region of interest" description="Disordered" evidence="5">
    <location>
        <begin position="354"/>
        <end position="374"/>
    </location>
</feature>
<dbReference type="HOGENOM" id="CLU_025142_0_0_1"/>
<evidence type="ECO:0000256" key="4">
    <source>
        <dbReference type="ARBA" id="ARBA00023136"/>
    </source>
</evidence>
<dbReference type="InterPro" id="IPR010482">
    <property type="entry name" value="TECPR1-like_DysF"/>
</dbReference>
<reference evidence="9" key="2">
    <citation type="submission" date="2015-01" db="EMBL/GenBank/DDBJ databases">
        <title>Evolutionary Origins and Diversification of the Mycorrhizal Mutualists.</title>
        <authorList>
            <consortium name="DOE Joint Genome Institute"/>
            <consortium name="Mycorrhizal Genomics Consortium"/>
            <person name="Kohler A."/>
            <person name="Kuo A."/>
            <person name="Nagy L.G."/>
            <person name="Floudas D."/>
            <person name="Copeland A."/>
            <person name="Barry K.W."/>
            <person name="Cichocki N."/>
            <person name="Veneault-Fourrey C."/>
            <person name="LaButti K."/>
            <person name="Lindquist E.A."/>
            <person name="Lipzen A."/>
            <person name="Lundell T."/>
            <person name="Morin E."/>
            <person name="Murat C."/>
            <person name="Riley R."/>
            <person name="Ohm R."/>
            <person name="Sun H."/>
            <person name="Tunlid A."/>
            <person name="Henrissat B."/>
            <person name="Grigoriev I.V."/>
            <person name="Hibbett D.S."/>
            <person name="Martin F."/>
        </authorList>
    </citation>
    <scope>NUCLEOTIDE SEQUENCE [LARGE SCALE GENOMIC DNA]</scope>
    <source>
        <strain evidence="9">Marx 270</strain>
    </source>
</reference>
<dbReference type="PANTHER" id="PTHR31679">
    <property type="entry name" value="PEROXISOMAL MEMBRANE PROTEIN PEX30-RELATED"/>
    <property type="match status" value="1"/>
</dbReference>
<comment type="subcellular location">
    <subcellularLocation>
        <location evidence="1">Endomembrane system</location>
    </subcellularLocation>
</comment>
<dbReference type="OrthoDB" id="5586090at2759"/>
<feature type="non-terminal residue" evidence="8">
    <location>
        <position position="1"/>
    </location>
</feature>
<evidence type="ECO:0000259" key="7">
    <source>
        <dbReference type="Pfam" id="PF06398"/>
    </source>
</evidence>
<dbReference type="Pfam" id="PF06398">
    <property type="entry name" value="Pex24p"/>
    <property type="match status" value="1"/>
</dbReference>
<dbReference type="PANTHER" id="PTHR31679:SF2">
    <property type="entry name" value="PEROXISOMAL MEMBRANE PROTEIN PEX30-RELATED"/>
    <property type="match status" value="1"/>
</dbReference>
<keyword evidence="3 6" id="KW-1133">Transmembrane helix</keyword>
<dbReference type="STRING" id="870435.A0A0C3NU90"/>
<evidence type="ECO:0000256" key="1">
    <source>
        <dbReference type="ARBA" id="ARBA00004308"/>
    </source>
</evidence>
<evidence type="ECO:0000313" key="9">
    <source>
        <dbReference type="Proteomes" id="UP000054217"/>
    </source>
</evidence>
<dbReference type="EMBL" id="KN831971">
    <property type="protein sequence ID" value="KIO04440.1"/>
    <property type="molecule type" value="Genomic_DNA"/>
</dbReference>
<feature type="domain" description="TECPR1-like DysF" evidence="7">
    <location>
        <begin position="7"/>
        <end position="423"/>
    </location>
</feature>
<evidence type="ECO:0000256" key="3">
    <source>
        <dbReference type="ARBA" id="ARBA00022989"/>
    </source>
</evidence>
<dbReference type="GO" id="GO:0007031">
    <property type="term" value="P:peroxisome organization"/>
    <property type="evidence" value="ECO:0007669"/>
    <property type="project" value="TreeGrafter"/>
</dbReference>
<gene>
    <name evidence="8" type="ORF">M404DRAFT_70224</name>
</gene>
<organism evidence="8 9">
    <name type="scientific">Pisolithus tinctorius Marx 270</name>
    <dbReference type="NCBI Taxonomy" id="870435"/>
    <lineage>
        <taxon>Eukaryota</taxon>
        <taxon>Fungi</taxon>
        <taxon>Dikarya</taxon>
        <taxon>Basidiomycota</taxon>
        <taxon>Agaricomycotina</taxon>
        <taxon>Agaricomycetes</taxon>
        <taxon>Agaricomycetidae</taxon>
        <taxon>Boletales</taxon>
        <taxon>Sclerodermatineae</taxon>
        <taxon>Pisolithaceae</taxon>
        <taxon>Pisolithus</taxon>
    </lineage>
</organism>
<evidence type="ECO:0000256" key="2">
    <source>
        <dbReference type="ARBA" id="ARBA00022692"/>
    </source>
</evidence>
<evidence type="ECO:0000256" key="5">
    <source>
        <dbReference type="SAM" id="MobiDB-lite"/>
    </source>
</evidence>
<accession>A0A0C3NU90</accession>
<sequence length="441" mass="48503">PTLLEFVTSTPAPLTYELVALAPYIQAVRHLLEIISWESPWEESWLALGAWWALCLFSEATLKFFMPLAILFVCGLRKWSSHDGLSISSQPATEATVHAVLSDLTTIHTLLPSSPFTDLPLPPSLTLFRVSAFIYPPYLVLTHFVPLHICIAITGTFVLIHRARWARNARATLACSAHLRWGYYHLRTLLSGTPLPSPLSPPPSYDSRPISGFSEYASATSRSVDVGGPAAAPPVRFLFTVFENQRWWMGLDWTAALLPGERPAWCSASHVPLPPPAAFSLPAPTVSYVTVDNGEARAKRIASWTWEEPEWRVVVKREGQQGVWRVERSPPRDKDASEDAAGAAARMLRAVRGRDSGGVAGPSHGPECDKTGEQRIDDPSAIAGAEDDIATDPEGWVYADNKWEGSSGRGGIGKYTRYRRWTRIARLTETVEMVGPGEVGV</sequence>
<dbReference type="InParanoid" id="A0A0C3NU90"/>
<dbReference type="GO" id="GO:0012505">
    <property type="term" value="C:endomembrane system"/>
    <property type="evidence" value="ECO:0007669"/>
    <property type="project" value="UniProtKB-SubCell"/>
</dbReference>
<keyword evidence="9" id="KW-1185">Reference proteome</keyword>
<reference evidence="8 9" key="1">
    <citation type="submission" date="2014-04" db="EMBL/GenBank/DDBJ databases">
        <authorList>
            <consortium name="DOE Joint Genome Institute"/>
            <person name="Kuo A."/>
            <person name="Kohler A."/>
            <person name="Costa M.D."/>
            <person name="Nagy L.G."/>
            <person name="Floudas D."/>
            <person name="Copeland A."/>
            <person name="Barry K.W."/>
            <person name="Cichocki N."/>
            <person name="Veneault-Fourrey C."/>
            <person name="LaButti K."/>
            <person name="Lindquist E.A."/>
            <person name="Lipzen A."/>
            <person name="Lundell T."/>
            <person name="Morin E."/>
            <person name="Murat C."/>
            <person name="Sun H."/>
            <person name="Tunlid A."/>
            <person name="Henrissat B."/>
            <person name="Grigoriev I.V."/>
            <person name="Hibbett D.S."/>
            <person name="Martin F."/>
            <person name="Nordberg H.P."/>
            <person name="Cantor M.N."/>
            <person name="Hua S.X."/>
        </authorList>
    </citation>
    <scope>NUCLEOTIDE SEQUENCE [LARGE SCALE GENOMIC DNA]</scope>
    <source>
        <strain evidence="8 9">Marx 270</strain>
    </source>
</reference>
<feature type="transmembrane region" description="Helical" evidence="6">
    <location>
        <begin position="133"/>
        <end position="160"/>
    </location>
</feature>
<keyword evidence="4 6" id="KW-0472">Membrane</keyword>
<feature type="non-terminal residue" evidence="8">
    <location>
        <position position="441"/>
    </location>
</feature>
<dbReference type="InterPro" id="IPR052646">
    <property type="entry name" value="Peroxisomal_PEX28-32"/>
</dbReference>
<dbReference type="Proteomes" id="UP000054217">
    <property type="component" value="Unassembled WGS sequence"/>
</dbReference>
<evidence type="ECO:0000313" key="8">
    <source>
        <dbReference type="EMBL" id="KIO04440.1"/>
    </source>
</evidence>